<name>A0A0S4TVM4_RALSL</name>
<sequence>MLCKADQGGAPQNGQKQTLDYREQSQTISPHREHERGEMKFLLRTEVLSALIIGVARGAYANDLPPPTTANGDPVIAVRGIDSIVESIDISPQATSFWRNLRETANSIDLNDHEKVASQLSLDDKYRRALPRPMQFSYPGPLLLREAVQVTTYRVRQGGSVTRRTFLPDLRFLCLSRREVERNFGPGEQTSRVPPQVVDAGYGGAFETVTSRLGYFHSMCYKVKNAQRYVEVSFSPGGCADFIGLMQLNSNAFGLPEPLSTISIE</sequence>
<gene>
    <name evidence="2" type="ORF">RUN39_v1_590109</name>
</gene>
<organism evidence="2">
    <name type="scientific">Ralstonia solanacearum</name>
    <name type="common">Pseudomonas solanacearum</name>
    <dbReference type="NCBI Taxonomy" id="305"/>
    <lineage>
        <taxon>Bacteria</taxon>
        <taxon>Pseudomonadati</taxon>
        <taxon>Pseudomonadota</taxon>
        <taxon>Betaproteobacteria</taxon>
        <taxon>Burkholderiales</taxon>
        <taxon>Burkholderiaceae</taxon>
        <taxon>Ralstonia</taxon>
        <taxon>Ralstonia solanacearum species complex</taxon>
    </lineage>
</organism>
<dbReference type="EMBL" id="LN899819">
    <property type="protein sequence ID" value="CUV13551.1"/>
    <property type="molecule type" value="Genomic_DNA"/>
</dbReference>
<feature type="compositionally biased region" description="Polar residues" evidence="1">
    <location>
        <begin position="10"/>
        <end position="29"/>
    </location>
</feature>
<protein>
    <submittedName>
        <fullName evidence="2">Uncharacterized protein</fullName>
    </submittedName>
</protein>
<reference evidence="2" key="1">
    <citation type="submission" date="2015-10" db="EMBL/GenBank/DDBJ databases">
        <authorList>
            <person name="Gilbert D.G."/>
        </authorList>
    </citation>
    <scope>NUCLEOTIDE SEQUENCE</scope>
    <source>
        <strain evidence="2">Phyl III-seqv23</strain>
    </source>
</reference>
<proteinExistence type="predicted"/>
<accession>A0A0S4TVM4</accession>
<evidence type="ECO:0000313" key="2">
    <source>
        <dbReference type="EMBL" id="CUV13551.1"/>
    </source>
</evidence>
<dbReference type="AlphaFoldDB" id="A0A0S4TVM4"/>
<evidence type="ECO:0000256" key="1">
    <source>
        <dbReference type="SAM" id="MobiDB-lite"/>
    </source>
</evidence>
<feature type="region of interest" description="Disordered" evidence="1">
    <location>
        <begin position="1"/>
        <end position="34"/>
    </location>
</feature>